<dbReference type="Proteomes" id="UP000011087">
    <property type="component" value="Unassembled WGS sequence"/>
</dbReference>
<dbReference type="AlphaFoldDB" id="L1IN93"/>
<dbReference type="HOGENOM" id="CLU_726579_0_0_1"/>
<dbReference type="RefSeq" id="XP_005824334.1">
    <property type="nucleotide sequence ID" value="XM_005824277.1"/>
</dbReference>
<dbReference type="InterPro" id="IPR036034">
    <property type="entry name" value="PDZ_sf"/>
</dbReference>
<feature type="coiled-coil region" evidence="1">
    <location>
        <begin position="258"/>
        <end position="317"/>
    </location>
</feature>
<dbReference type="SUPFAM" id="SSF50156">
    <property type="entry name" value="PDZ domain-like"/>
    <property type="match status" value="1"/>
</dbReference>
<feature type="compositionally biased region" description="Basic and acidic residues" evidence="2">
    <location>
        <begin position="218"/>
        <end position="230"/>
    </location>
</feature>
<dbReference type="Gene3D" id="2.30.42.10">
    <property type="match status" value="1"/>
</dbReference>
<name>L1IN93_GUITC</name>
<gene>
    <name evidence="4" type="ORF">GUITHDRAFT_165492</name>
</gene>
<dbReference type="EMBL" id="JH993060">
    <property type="protein sequence ID" value="EKX37354.1"/>
    <property type="molecule type" value="Genomic_DNA"/>
</dbReference>
<dbReference type="EnsemblProtists" id="EKX37354">
    <property type="protein sequence ID" value="EKX37354"/>
    <property type="gene ID" value="GUITHDRAFT_165492"/>
</dbReference>
<dbReference type="GeneID" id="17294074"/>
<keyword evidence="6" id="KW-1185">Reference proteome</keyword>
<dbReference type="KEGG" id="gtt:GUITHDRAFT_165492"/>
<reference evidence="5" key="3">
    <citation type="submission" date="2016-03" db="UniProtKB">
        <authorList>
            <consortium name="EnsemblProtists"/>
        </authorList>
    </citation>
    <scope>IDENTIFICATION</scope>
</reference>
<feature type="coiled-coil region" evidence="1">
    <location>
        <begin position="152"/>
        <end position="179"/>
    </location>
</feature>
<evidence type="ECO:0000313" key="6">
    <source>
        <dbReference type="Proteomes" id="UP000011087"/>
    </source>
</evidence>
<evidence type="ECO:0000259" key="3">
    <source>
        <dbReference type="PROSITE" id="PS50106"/>
    </source>
</evidence>
<reference evidence="6" key="2">
    <citation type="submission" date="2012-11" db="EMBL/GenBank/DDBJ databases">
        <authorList>
            <person name="Kuo A."/>
            <person name="Curtis B.A."/>
            <person name="Tanifuji G."/>
            <person name="Burki F."/>
            <person name="Gruber A."/>
            <person name="Irimia M."/>
            <person name="Maruyama S."/>
            <person name="Arias M.C."/>
            <person name="Ball S.G."/>
            <person name="Gile G.H."/>
            <person name="Hirakawa Y."/>
            <person name="Hopkins J.F."/>
            <person name="Rensing S.A."/>
            <person name="Schmutz J."/>
            <person name="Symeonidi A."/>
            <person name="Elias M."/>
            <person name="Eveleigh R.J."/>
            <person name="Herman E.K."/>
            <person name="Klute M.J."/>
            <person name="Nakayama T."/>
            <person name="Obornik M."/>
            <person name="Reyes-Prieto A."/>
            <person name="Armbrust E.V."/>
            <person name="Aves S.J."/>
            <person name="Beiko R.G."/>
            <person name="Coutinho P."/>
            <person name="Dacks J.B."/>
            <person name="Durnford D.G."/>
            <person name="Fast N.M."/>
            <person name="Green B.R."/>
            <person name="Grisdale C."/>
            <person name="Hempe F."/>
            <person name="Henrissat B."/>
            <person name="Hoppner M.P."/>
            <person name="Ishida K.-I."/>
            <person name="Kim E."/>
            <person name="Koreny L."/>
            <person name="Kroth P.G."/>
            <person name="Liu Y."/>
            <person name="Malik S.-B."/>
            <person name="Maier U.G."/>
            <person name="McRose D."/>
            <person name="Mock T."/>
            <person name="Neilson J.A."/>
            <person name="Onodera N.T."/>
            <person name="Poole A.M."/>
            <person name="Pritham E.J."/>
            <person name="Richards T.A."/>
            <person name="Rocap G."/>
            <person name="Roy S.W."/>
            <person name="Sarai C."/>
            <person name="Schaack S."/>
            <person name="Shirato S."/>
            <person name="Slamovits C.H."/>
            <person name="Spencer D.F."/>
            <person name="Suzuki S."/>
            <person name="Worden A.Z."/>
            <person name="Zauner S."/>
            <person name="Barry K."/>
            <person name="Bell C."/>
            <person name="Bharti A.K."/>
            <person name="Crow J.A."/>
            <person name="Grimwood J."/>
            <person name="Kramer R."/>
            <person name="Lindquist E."/>
            <person name="Lucas S."/>
            <person name="Salamov A."/>
            <person name="McFadden G.I."/>
            <person name="Lane C.E."/>
            <person name="Keeling P.J."/>
            <person name="Gray M.W."/>
            <person name="Grigoriev I.V."/>
            <person name="Archibald J.M."/>
        </authorList>
    </citation>
    <scope>NUCLEOTIDE SEQUENCE</scope>
    <source>
        <strain evidence="6">CCMP2712</strain>
    </source>
</reference>
<sequence>MRGARDLHRAPSREDLYSSQRSIDSVASRSLLTGNGTGMSGVGIFFQQEGDGKVYVRTIVSGGSAERDGRVRVGDVMCGVDGRDVIGEPVSVLRSLLLGHEGSTVVLTFARAVEAGMDAETSDMNSGNTVIAKFDVELVRGSPEYFNKMDSARKYEIEMQDLRHQLKQTLSEEKEISEEVERVRRVLQLERGASARREKELEEIRSSHAREVASLSESLRRAEQSRREASGRLAPVKSREQELSEELARMKEKDRLRKEYVEELRKRHEEETSRLEAQLAKEQRARREEQAARIEVERELEKSRKELKKELDIQRSTVDQDKSYREQVESSKKKLRDVVETMESLYAMMKDLDDWNNHVQDGQLHTKLVSNRHTMSNDSRW</sequence>
<evidence type="ECO:0000256" key="2">
    <source>
        <dbReference type="SAM" id="MobiDB-lite"/>
    </source>
</evidence>
<dbReference type="Pfam" id="PF00595">
    <property type="entry name" value="PDZ"/>
    <property type="match status" value="1"/>
</dbReference>
<protein>
    <recommendedName>
        <fullName evidence="3">PDZ domain-containing protein</fullName>
    </recommendedName>
</protein>
<evidence type="ECO:0000313" key="4">
    <source>
        <dbReference type="EMBL" id="EKX37354.1"/>
    </source>
</evidence>
<feature type="domain" description="PDZ" evidence="3">
    <location>
        <begin position="29"/>
        <end position="85"/>
    </location>
</feature>
<dbReference type="InterPro" id="IPR001478">
    <property type="entry name" value="PDZ"/>
</dbReference>
<proteinExistence type="predicted"/>
<feature type="region of interest" description="Disordered" evidence="2">
    <location>
        <begin position="215"/>
        <end position="240"/>
    </location>
</feature>
<evidence type="ECO:0000256" key="1">
    <source>
        <dbReference type="SAM" id="Coils"/>
    </source>
</evidence>
<dbReference type="PaxDb" id="55529-EKX37354"/>
<evidence type="ECO:0000313" key="5">
    <source>
        <dbReference type="EnsemblProtists" id="EKX37354"/>
    </source>
</evidence>
<keyword evidence="1" id="KW-0175">Coiled coil</keyword>
<dbReference type="SMART" id="SM00228">
    <property type="entry name" value="PDZ"/>
    <property type="match status" value="1"/>
</dbReference>
<reference evidence="4 6" key="1">
    <citation type="journal article" date="2012" name="Nature">
        <title>Algal genomes reveal evolutionary mosaicism and the fate of nucleomorphs.</title>
        <authorList>
            <consortium name="DOE Joint Genome Institute"/>
            <person name="Curtis B.A."/>
            <person name="Tanifuji G."/>
            <person name="Burki F."/>
            <person name="Gruber A."/>
            <person name="Irimia M."/>
            <person name="Maruyama S."/>
            <person name="Arias M.C."/>
            <person name="Ball S.G."/>
            <person name="Gile G.H."/>
            <person name="Hirakawa Y."/>
            <person name="Hopkins J.F."/>
            <person name="Kuo A."/>
            <person name="Rensing S.A."/>
            <person name="Schmutz J."/>
            <person name="Symeonidi A."/>
            <person name="Elias M."/>
            <person name="Eveleigh R.J."/>
            <person name="Herman E.K."/>
            <person name="Klute M.J."/>
            <person name="Nakayama T."/>
            <person name="Obornik M."/>
            <person name="Reyes-Prieto A."/>
            <person name="Armbrust E.V."/>
            <person name="Aves S.J."/>
            <person name="Beiko R.G."/>
            <person name="Coutinho P."/>
            <person name="Dacks J.B."/>
            <person name="Durnford D.G."/>
            <person name="Fast N.M."/>
            <person name="Green B.R."/>
            <person name="Grisdale C.J."/>
            <person name="Hempel F."/>
            <person name="Henrissat B."/>
            <person name="Hoppner M.P."/>
            <person name="Ishida K."/>
            <person name="Kim E."/>
            <person name="Koreny L."/>
            <person name="Kroth P.G."/>
            <person name="Liu Y."/>
            <person name="Malik S.B."/>
            <person name="Maier U.G."/>
            <person name="McRose D."/>
            <person name="Mock T."/>
            <person name="Neilson J.A."/>
            <person name="Onodera N.T."/>
            <person name="Poole A.M."/>
            <person name="Pritham E.J."/>
            <person name="Richards T.A."/>
            <person name="Rocap G."/>
            <person name="Roy S.W."/>
            <person name="Sarai C."/>
            <person name="Schaack S."/>
            <person name="Shirato S."/>
            <person name="Slamovits C.H."/>
            <person name="Spencer D.F."/>
            <person name="Suzuki S."/>
            <person name="Worden A.Z."/>
            <person name="Zauner S."/>
            <person name="Barry K."/>
            <person name="Bell C."/>
            <person name="Bharti A.K."/>
            <person name="Crow J.A."/>
            <person name="Grimwood J."/>
            <person name="Kramer R."/>
            <person name="Lindquist E."/>
            <person name="Lucas S."/>
            <person name="Salamov A."/>
            <person name="McFadden G.I."/>
            <person name="Lane C.E."/>
            <person name="Keeling P.J."/>
            <person name="Gray M.W."/>
            <person name="Grigoriev I.V."/>
            <person name="Archibald J.M."/>
        </authorList>
    </citation>
    <scope>NUCLEOTIDE SEQUENCE</scope>
    <source>
        <strain evidence="4 6">CCMP2712</strain>
    </source>
</reference>
<organism evidence="4">
    <name type="scientific">Guillardia theta (strain CCMP2712)</name>
    <name type="common">Cryptophyte</name>
    <dbReference type="NCBI Taxonomy" id="905079"/>
    <lineage>
        <taxon>Eukaryota</taxon>
        <taxon>Cryptophyceae</taxon>
        <taxon>Pyrenomonadales</taxon>
        <taxon>Geminigeraceae</taxon>
        <taxon>Guillardia</taxon>
    </lineage>
</organism>
<dbReference type="OrthoDB" id="62701at2759"/>
<accession>L1IN93</accession>
<dbReference type="PROSITE" id="PS50106">
    <property type="entry name" value="PDZ"/>
    <property type="match status" value="1"/>
</dbReference>